<keyword evidence="3" id="KW-1185">Reference proteome</keyword>
<dbReference type="OrthoDB" id="4586300at2759"/>
<dbReference type="EMBL" id="BN001302">
    <property type="protein sequence ID" value="CBF74100.1"/>
    <property type="molecule type" value="Genomic_DNA"/>
</dbReference>
<feature type="compositionally biased region" description="Polar residues" evidence="1">
    <location>
        <begin position="484"/>
        <end position="497"/>
    </location>
</feature>
<dbReference type="KEGG" id="ani:ANIA_08202"/>
<protein>
    <submittedName>
        <fullName evidence="2">Uncharacterized protein</fullName>
    </submittedName>
</protein>
<dbReference type="VEuPathDB" id="FungiDB:AN8202"/>
<organism evidence="2 3">
    <name type="scientific">Emericella nidulans (strain FGSC A4 / ATCC 38163 / CBS 112.46 / NRRL 194 / M139)</name>
    <name type="common">Aspergillus nidulans</name>
    <dbReference type="NCBI Taxonomy" id="227321"/>
    <lineage>
        <taxon>Eukaryota</taxon>
        <taxon>Fungi</taxon>
        <taxon>Dikarya</taxon>
        <taxon>Ascomycota</taxon>
        <taxon>Pezizomycotina</taxon>
        <taxon>Eurotiomycetes</taxon>
        <taxon>Eurotiomycetidae</taxon>
        <taxon>Eurotiales</taxon>
        <taxon>Aspergillaceae</taxon>
        <taxon>Aspergillus</taxon>
        <taxon>Aspergillus subgen. Nidulantes</taxon>
    </lineage>
</organism>
<evidence type="ECO:0000313" key="3">
    <source>
        <dbReference type="Proteomes" id="UP000000560"/>
    </source>
</evidence>
<accession>C8V767</accession>
<sequence>MAGEEDPRNTQTASSPGSSRQWTDDENPFVAFRRFADEQISSMLQSVMGLPSSSTSPRSEHWAIFSDDQTYSDQTRQRRRQGQEYSDDGGKADDNVPSGSRLNDPSTLNDKYPDRPSRSRWYNPDNRFDIDMFFNSFFDRFWLDDHAMARLFSPYHHPMFSSMTSADSPAWPVNYLLFSPYSPLHLERQARYRSHREQGVFTSLMSSMSLSSEAECDPNEPKWREAFEDLLRLENGEPMLDRESGAVAKPESGKEWLAGLVKRGSLGKHWKFSSGSESQPWTSITLDRLDHFDRPKNEASPSLPAPEKAGSDSTTEMSTEMSSNGPSTELDLYDRFLADIDAREREFFGAFHSPLLQFLLEDRRRGRFGIFPSETNNKDDTESWLDLVSGGNKHTVPEAKDESESTEAHLSREPASSPAATGAQAEIPPVQNYVVSNSVSTERIRLPDGSVQTKTVRTKKYADGREETNSSTEVVNPPQGEQGPDQQSGQQPNQTKSGWFWKD</sequence>
<feature type="region of interest" description="Disordered" evidence="1">
    <location>
        <begin position="445"/>
        <end position="503"/>
    </location>
</feature>
<evidence type="ECO:0000256" key="1">
    <source>
        <dbReference type="SAM" id="MobiDB-lite"/>
    </source>
</evidence>
<dbReference type="Proteomes" id="UP000000560">
    <property type="component" value="Chromosome II"/>
</dbReference>
<feature type="region of interest" description="Disordered" evidence="1">
    <location>
        <begin position="1"/>
        <end position="26"/>
    </location>
</feature>
<dbReference type="GeneID" id="2868944"/>
<dbReference type="eggNOG" id="ENOG502SEIT">
    <property type="taxonomic scope" value="Eukaryota"/>
</dbReference>
<dbReference type="RefSeq" id="XP_681471.1">
    <property type="nucleotide sequence ID" value="XM_676379.2"/>
</dbReference>
<feature type="region of interest" description="Disordered" evidence="1">
    <location>
        <begin position="47"/>
        <end position="116"/>
    </location>
</feature>
<dbReference type="OMA" id="DRFWFDD"/>
<reference evidence="3" key="2">
    <citation type="journal article" date="2009" name="Fungal Genet. Biol.">
        <title>The 2008 update of the Aspergillus nidulans genome annotation: a community effort.</title>
        <authorList>
            <person name="Wortman J.R."/>
            <person name="Gilsenan J.M."/>
            <person name="Joardar V."/>
            <person name="Deegan J."/>
            <person name="Clutterbuck J."/>
            <person name="Andersen M.R."/>
            <person name="Archer D."/>
            <person name="Bencina M."/>
            <person name="Braus G."/>
            <person name="Coutinho P."/>
            <person name="von Dohren H."/>
            <person name="Doonan J."/>
            <person name="Driessen A.J."/>
            <person name="Durek P."/>
            <person name="Espeso E."/>
            <person name="Fekete E."/>
            <person name="Flipphi M."/>
            <person name="Estrada C.G."/>
            <person name="Geysens S."/>
            <person name="Goldman G."/>
            <person name="de Groot P.W."/>
            <person name="Hansen K."/>
            <person name="Harris S.D."/>
            <person name="Heinekamp T."/>
            <person name="Helmstaedt K."/>
            <person name="Henrissat B."/>
            <person name="Hofmann G."/>
            <person name="Homan T."/>
            <person name="Horio T."/>
            <person name="Horiuchi H."/>
            <person name="James S."/>
            <person name="Jones M."/>
            <person name="Karaffa L."/>
            <person name="Karanyi Z."/>
            <person name="Kato M."/>
            <person name="Keller N."/>
            <person name="Kelly D.E."/>
            <person name="Kiel J.A."/>
            <person name="Kim J.M."/>
            <person name="van der Klei I.J."/>
            <person name="Klis F.M."/>
            <person name="Kovalchuk A."/>
            <person name="Krasevec N."/>
            <person name="Kubicek C.P."/>
            <person name="Liu B."/>
            <person name="Maccabe A."/>
            <person name="Meyer V."/>
            <person name="Mirabito P."/>
            <person name="Miskei M."/>
            <person name="Mos M."/>
            <person name="Mullins J."/>
            <person name="Nelson D.R."/>
            <person name="Nielsen J."/>
            <person name="Oakley B.R."/>
            <person name="Osmani S.A."/>
            <person name="Pakula T."/>
            <person name="Paszewski A."/>
            <person name="Paulsen I."/>
            <person name="Pilsyk S."/>
            <person name="Pocsi I."/>
            <person name="Punt P.J."/>
            <person name="Ram A.F."/>
            <person name="Ren Q."/>
            <person name="Robellet X."/>
            <person name="Robson G."/>
            <person name="Seiboth B."/>
            <person name="van Solingen P."/>
            <person name="Specht T."/>
            <person name="Sun J."/>
            <person name="Taheri-Talesh N."/>
            <person name="Takeshita N."/>
            <person name="Ussery D."/>
            <person name="vanKuyk P.A."/>
            <person name="Visser H."/>
            <person name="van de Vondervoort P.J."/>
            <person name="de Vries R.P."/>
            <person name="Walton J."/>
            <person name="Xiang X."/>
            <person name="Xiong Y."/>
            <person name="Zeng A.P."/>
            <person name="Brandt B.W."/>
            <person name="Cornell M.J."/>
            <person name="van den Hondel C.A."/>
            <person name="Visser J."/>
            <person name="Oliver S.G."/>
            <person name="Turner G."/>
        </authorList>
    </citation>
    <scope>GENOME REANNOTATION</scope>
    <source>
        <strain evidence="3">FGSC A4 / ATCC 38163 / CBS 112.46 / NRRL 194 / M139</strain>
    </source>
</reference>
<dbReference type="AlphaFoldDB" id="Q5AU28"/>
<feature type="region of interest" description="Disordered" evidence="1">
    <location>
        <begin position="292"/>
        <end position="328"/>
    </location>
</feature>
<feature type="compositionally biased region" description="Low complexity" evidence="1">
    <location>
        <begin position="313"/>
        <end position="323"/>
    </location>
</feature>
<dbReference type="STRING" id="227321.Q5AU28"/>
<gene>
    <name evidence="2" type="ORF">ANIA_08202</name>
</gene>
<feature type="compositionally biased region" description="Polar residues" evidence="1">
    <location>
        <begin position="9"/>
        <end position="21"/>
    </location>
</feature>
<accession>Q5AU28</accession>
<feature type="compositionally biased region" description="Polar residues" evidence="1">
    <location>
        <begin position="97"/>
        <end position="109"/>
    </location>
</feature>
<reference evidence="3" key="1">
    <citation type="journal article" date="2005" name="Nature">
        <title>Sequencing of Aspergillus nidulans and comparative analysis with A. fumigatus and A. oryzae.</title>
        <authorList>
            <person name="Galagan J.E."/>
            <person name="Calvo S.E."/>
            <person name="Cuomo C."/>
            <person name="Ma L.J."/>
            <person name="Wortman J.R."/>
            <person name="Batzoglou S."/>
            <person name="Lee S.I."/>
            <person name="Basturkmen M."/>
            <person name="Spevak C.C."/>
            <person name="Clutterbuck J."/>
            <person name="Kapitonov V."/>
            <person name="Jurka J."/>
            <person name="Scazzocchio C."/>
            <person name="Farman M."/>
            <person name="Butler J."/>
            <person name="Purcell S."/>
            <person name="Harris S."/>
            <person name="Braus G.H."/>
            <person name="Draht O."/>
            <person name="Busch S."/>
            <person name="D'Enfert C."/>
            <person name="Bouchier C."/>
            <person name="Goldman G.H."/>
            <person name="Bell-Pedersen D."/>
            <person name="Griffiths-Jones S."/>
            <person name="Doonan J.H."/>
            <person name="Yu J."/>
            <person name="Vienken K."/>
            <person name="Pain A."/>
            <person name="Freitag M."/>
            <person name="Selker E.U."/>
            <person name="Archer D.B."/>
            <person name="Penalva M.A."/>
            <person name="Oakley B.R."/>
            <person name="Momany M."/>
            <person name="Tanaka T."/>
            <person name="Kumagai T."/>
            <person name="Asai K."/>
            <person name="Machida M."/>
            <person name="Nierman W.C."/>
            <person name="Denning D.W."/>
            <person name="Caddick M."/>
            <person name="Hynes M."/>
            <person name="Paoletti M."/>
            <person name="Fischer R."/>
            <person name="Miller B."/>
            <person name="Dyer P."/>
            <person name="Sachs M.S."/>
            <person name="Osmani S.A."/>
            <person name="Birren B.W."/>
        </authorList>
    </citation>
    <scope>NUCLEOTIDE SEQUENCE [LARGE SCALE GENOMIC DNA]</scope>
    <source>
        <strain evidence="3">FGSC A4 / ATCC 38163 / CBS 112.46 / NRRL 194 / M139</strain>
    </source>
</reference>
<proteinExistence type="predicted"/>
<dbReference type="HOGENOM" id="CLU_044882_0_0_1"/>
<feature type="compositionally biased region" description="Basic and acidic residues" evidence="1">
    <location>
        <begin position="395"/>
        <end position="412"/>
    </location>
</feature>
<dbReference type="InParanoid" id="Q5AU28"/>
<feature type="compositionally biased region" description="Polar residues" evidence="1">
    <location>
        <begin position="47"/>
        <end position="57"/>
    </location>
</feature>
<feature type="region of interest" description="Disordered" evidence="1">
    <location>
        <begin position="388"/>
        <end position="429"/>
    </location>
</feature>
<name>Q5AU28_EMENI</name>
<evidence type="ECO:0000313" key="2">
    <source>
        <dbReference type="EMBL" id="CBF74100.1"/>
    </source>
</evidence>